<protein>
    <submittedName>
        <fullName evidence="1">Uncharacterized protein</fullName>
    </submittedName>
</protein>
<proteinExistence type="predicted"/>
<reference evidence="1 2" key="1">
    <citation type="submission" date="2021-06" db="EMBL/GenBank/DDBJ databases">
        <authorList>
            <person name="Palmer J.M."/>
        </authorList>
    </citation>
    <scope>NUCLEOTIDE SEQUENCE [LARGE SCALE GENOMIC DNA]</scope>
    <source>
        <strain evidence="1 2">MEX-2019</strain>
        <tissue evidence="1">Muscle</tissue>
    </source>
</reference>
<evidence type="ECO:0000313" key="1">
    <source>
        <dbReference type="EMBL" id="KAK5614974.1"/>
    </source>
</evidence>
<feature type="non-terminal residue" evidence="1">
    <location>
        <position position="1"/>
    </location>
</feature>
<sequence>GVLVPVYSCQWVRGDVRSGKIASSSQDKIQTHRAVSFSCFSPPVFLPMWFSSYLPNTVNS</sequence>
<gene>
    <name evidence="1" type="ORF">CRENBAI_008009</name>
</gene>
<organism evidence="1 2">
    <name type="scientific">Crenichthys baileyi</name>
    <name type="common">White River springfish</name>
    <dbReference type="NCBI Taxonomy" id="28760"/>
    <lineage>
        <taxon>Eukaryota</taxon>
        <taxon>Metazoa</taxon>
        <taxon>Chordata</taxon>
        <taxon>Craniata</taxon>
        <taxon>Vertebrata</taxon>
        <taxon>Euteleostomi</taxon>
        <taxon>Actinopterygii</taxon>
        <taxon>Neopterygii</taxon>
        <taxon>Teleostei</taxon>
        <taxon>Neoteleostei</taxon>
        <taxon>Acanthomorphata</taxon>
        <taxon>Ovalentaria</taxon>
        <taxon>Atherinomorphae</taxon>
        <taxon>Cyprinodontiformes</taxon>
        <taxon>Goodeidae</taxon>
        <taxon>Crenichthys</taxon>
    </lineage>
</organism>
<dbReference type="AlphaFoldDB" id="A0AAV9S1D6"/>
<name>A0AAV9S1D6_9TELE</name>
<evidence type="ECO:0000313" key="2">
    <source>
        <dbReference type="Proteomes" id="UP001311232"/>
    </source>
</evidence>
<accession>A0AAV9S1D6</accession>
<dbReference type="EMBL" id="JAHHUM010001032">
    <property type="protein sequence ID" value="KAK5614974.1"/>
    <property type="molecule type" value="Genomic_DNA"/>
</dbReference>
<dbReference type="Proteomes" id="UP001311232">
    <property type="component" value="Unassembled WGS sequence"/>
</dbReference>
<comment type="caution">
    <text evidence="1">The sequence shown here is derived from an EMBL/GenBank/DDBJ whole genome shotgun (WGS) entry which is preliminary data.</text>
</comment>
<keyword evidence="2" id="KW-1185">Reference proteome</keyword>
<feature type="non-terminal residue" evidence="1">
    <location>
        <position position="60"/>
    </location>
</feature>